<name>A0A917LYC7_9BACT</name>
<dbReference type="EMBL" id="BMGT01000001">
    <property type="protein sequence ID" value="GGG65851.1"/>
    <property type="molecule type" value="Genomic_DNA"/>
</dbReference>
<reference evidence="1" key="1">
    <citation type="journal article" date="2014" name="Int. J. Syst. Evol. Microbiol.">
        <title>Complete genome sequence of Corynebacterium casei LMG S-19264T (=DSM 44701T), isolated from a smear-ripened cheese.</title>
        <authorList>
            <consortium name="US DOE Joint Genome Institute (JGI-PGF)"/>
            <person name="Walter F."/>
            <person name="Albersmeier A."/>
            <person name="Kalinowski J."/>
            <person name="Ruckert C."/>
        </authorList>
    </citation>
    <scope>NUCLEOTIDE SEQUENCE</scope>
    <source>
        <strain evidence="1">CGMCC 1.12997</strain>
    </source>
</reference>
<keyword evidence="2" id="KW-1185">Reference proteome</keyword>
<comment type="caution">
    <text evidence="1">The sequence shown here is derived from an EMBL/GenBank/DDBJ whole genome shotgun (WGS) entry which is preliminary data.</text>
</comment>
<organism evidence="1 2">
    <name type="scientific">Edaphobacter dinghuensis</name>
    <dbReference type="NCBI Taxonomy" id="1560005"/>
    <lineage>
        <taxon>Bacteria</taxon>
        <taxon>Pseudomonadati</taxon>
        <taxon>Acidobacteriota</taxon>
        <taxon>Terriglobia</taxon>
        <taxon>Terriglobales</taxon>
        <taxon>Acidobacteriaceae</taxon>
        <taxon>Edaphobacter</taxon>
    </lineage>
</organism>
<evidence type="ECO:0000313" key="2">
    <source>
        <dbReference type="Proteomes" id="UP000647241"/>
    </source>
</evidence>
<accession>A0A917LYC7</accession>
<gene>
    <name evidence="1" type="ORF">GCM10011585_04500</name>
</gene>
<sequence length="53" mass="6279">MLQLRYFSPKRNPAQTKFQIPAIKHVINPDGYEDEHKDRYKAGCPMSRLWDMG</sequence>
<reference evidence="1" key="2">
    <citation type="submission" date="2020-09" db="EMBL/GenBank/DDBJ databases">
        <authorList>
            <person name="Sun Q."/>
            <person name="Zhou Y."/>
        </authorList>
    </citation>
    <scope>NUCLEOTIDE SEQUENCE</scope>
    <source>
        <strain evidence="1">CGMCC 1.12997</strain>
    </source>
</reference>
<proteinExistence type="predicted"/>
<dbReference type="Proteomes" id="UP000647241">
    <property type="component" value="Unassembled WGS sequence"/>
</dbReference>
<evidence type="ECO:0000313" key="1">
    <source>
        <dbReference type="EMBL" id="GGG65851.1"/>
    </source>
</evidence>
<dbReference type="AlphaFoldDB" id="A0A917LYC7"/>
<protein>
    <submittedName>
        <fullName evidence="1">Uncharacterized protein</fullName>
    </submittedName>
</protein>